<evidence type="ECO:0000313" key="5">
    <source>
        <dbReference type="EMBL" id="MBH0780720.1"/>
    </source>
</evidence>
<evidence type="ECO:0000259" key="4">
    <source>
        <dbReference type="Pfam" id="PF26580"/>
    </source>
</evidence>
<feature type="chain" id="PRO_5039357616" description="Low molecular weight antigen MTB12-like C-terminal domain-containing protein" evidence="3">
    <location>
        <begin position="19"/>
        <end position="169"/>
    </location>
</feature>
<dbReference type="Proteomes" id="UP000655751">
    <property type="component" value="Unassembled WGS sequence"/>
</dbReference>
<dbReference type="InterPro" id="IPR058644">
    <property type="entry name" value="Mtb12-like_C"/>
</dbReference>
<dbReference type="AlphaFoldDB" id="A0A931IHZ9"/>
<dbReference type="PROSITE" id="PS51257">
    <property type="entry name" value="PROKAR_LIPOPROTEIN"/>
    <property type="match status" value="1"/>
</dbReference>
<proteinExistence type="inferred from homology"/>
<organism evidence="5 6">
    <name type="scientific">Nocardia bovistercoris</name>
    <dbReference type="NCBI Taxonomy" id="2785916"/>
    <lineage>
        <taxon>Bacteria</taxon>
        <taxon>Bacillati</taxon>
        <taxon>Actinomycetota</taxon>
        <taxon>Actinomycetes</taxon>
        <taxon>Mycobacteriales</taxon>
        <taxon>Nocardiaceae</taxon>
        <taxon>Nocardia</taxon>
    </lineage>
</organism>
<evidence type="ECO:0000256" key="1">
    <source>
        <dbReference type="ARBA" id="ARBA00022729"/>
    </source>
</evidence>
<dbReference type="Pfam" id="PF26580">
    <property type="entry name" value="Mtb12_C"/>
    <property type="match status" value="1"/>
</dbReference>
<protein>
    <recommendedName>
        <fullName evidence="4">Low molecular weight antigen MTB12-like C-terminal domain-containing protein</fullName>
    </recommendedName>
</protein>
<feature type="signal peptide" evidence="3">
    <location>
        <begin position="1"/>
        <end position="18"/>
    </location>
</feature>
<dbReference type="RefSeq" id="WP_196153026.1">
    <property type="nucleotide sequence ID" value="NZ_JADMLG010000017.1"/>
</dbReference>
<name>A0A931IHZ9_9NOCA</name>
<comment type="caution">
    <text evidence="5">The sequence shown here is derived from an EMBL/GenBank/DDBJ whole genome shotgun (WGS) entry which is preliminary data.</text>
</comment>
<feature type="domain" description="Low molecular weight antigen MTB12-like C-terminal" evidence="4">
    <location>
        <begin position="57"/>
        <end position="165"/>
    </location>
</feature>
<dbReference type="EMBL" id="JADMLG010000017">
    <property type="protein sequence ID" value="MBH0780720.1"/>
    <property type="molecule type" value="Genomic_DNA"/>
</dbReference>
<accession>A0A931IHZ9</accession>
<comment type="similarity">
    <text evidence="2">Belongs to the MTB12 family.</text>
</comment>
<keyword evidence="6" id="KW-1185">Reference proteome</keyword>
<sequence>MRISFHRTAAVCCGLALAAAVTLTGCSDDDDSSAAATTTKATAAATTTAAAAAADEATTKAVTDTFTNFFAGSNPPEQRAALVQKGDVFLPVLQAQAGNPQAAGVSVSVSAVKLTDPNNADVTYSLLMGGNPVLPNQTGQAVKEGGTWKVSTTTFCALMALQGGSSPAC</sequence>
<keyword evidence="1 3" id="KW-0732">Signal</keyword>
<evidence type="ECO:0000313" key="6">
    <source>
        <dbReference type="Proteomes" id="UP000655751"/>
    </source>
</evidence>
<gene>
    <name evidence="5" type="ORF">IT779_31070</name>
</gene>
<evidence type="ECO:0000256" key="3">
    <source>
        <dbReference type="SAM" id="SignalP"/>
    </source>
</evidence>
<reference evidence="5" key="1">
    <citation type="submission" date="2020-11" db="EMBL/GenBank/DDBJ databases">
        <title>Nocardia NEAU-351.nov., a novel actinomycete isolated from the cow dung.</title>
        <authorList>
            <person name="Zhang X."/>
        </authorList>
    </citation>
    <scope>NUCLEOTIDE SEQUENCE</scope>
    <source>
        <strain evidence="5">NEAU-351</strain>
    </source>
</reference>
<evidence type="ECO:0000256" key="2">
    <source>
        <dbReference type="ARBA" id="ARBA00093774"/>
    </source>
</evidence>